<protein>
    <recommendedName>
        <fullName evidence="3">DUF6816 domain-containing protein</fullName>
    </recommendedName>
</protein>
<dbReference type="RefSeq" id="XP_005787191.1">
    <property type="nucleotide sequence ID" value="XM_005787134.1"/>
</dbReference>
<feature type="region of interest" description="Disordered" evidence="1">
    <location>
        <begin position="29"/>
        <end position="61"/>
    </location>
</feature>
<dbReference type="PROSITE" id="PS51318">
    <property type="entry name" value="TAT"/>
    <property type="match status" value="1"/>
</dbReference>
<reference evidence="4" key="2">
    <citation type="submission" date="2024-10" db="UniProtKB">
        <authorList>
            <consortium name="EnsemblProtists"/>
        </authorList>
    </citation>
    <scope>IDENTIFICATION</scope>
</reference>
<evidence type="ECO:0000313" key="4">
    <source>
        <dbReference type="EnsemblProtists" id="EOD34762"/>
    </source>
</evidence>
<evidence type="ECO:0000256" key="1">
    <source>
        <dbReference type="SAM" id="MobiDB-lite"/>
    </source>
</evidence>
<dbReference type="EnsemblProtists" id="EOD34762">
    <property type="protein sequence ID" value="EOD34762"/>
    <property type="gene ID" value="EMIHUDRAFT_111129"/>
</dbReference>
<dbReference type="HOGENOM" id="CLU_944719_0_0_1"/>
<dbReference type="KEGG" id="ehx:EMIHUDRAFT_111129"/>
<feature type="signal peptide" evidence="2">
    <location>
        <begin position="1"/>
        <end position="30"/>
    </location>
</feature>
<keyword evidence="5" id="KW-1185">Reference proteome</keyword>
<feature type="compositionally biased region" description="Low complexity" evidence="1">
    <location>
        <begin position="32"/>
        <end position="43"/>
    </location>
</feature>
<name>A0A0D3KG77_EMIH1</name>
<feature type="compositionally biased region" description="Polar residues" evidence="1">
    <location>
        <begin position="48"/>
        <end position="61"/>
    </location>
</feature>
<dbReference type="InterPro" id="IPR049213">
    <property type="entry name" value="DUF6816"/>
</dbReference>
<evidence type="ECO:0000256" key="2">
    <source>
        <dbReference type="SAM" id="SignalP"/>
    </source>
</evidence>
<reference evidence="5" key="1">
    <citation type="journal article" date="2013" name="Nature">
        <title>Pan genome of the phytoplankton Emiliania underpins its global distribution.</title>
        <authorList>
            <person name="Read B.A."/>
            <person name="Kegel J."/>
            <person name="Klute M.J."/>
            <person name="Kuo A."/>
            <person name="Lefebvre S.C."/>
            <person name="Maumus F."/>
            <person name="Mayer C."/>
            <person name="Miller J."/>
            <person name="Monier A."/>
            <person name="Salamov A."/>
            <person name="Young J."/>
            <person name="Aguilar M."/>
            <person name="Claverie J.M."/>
            <person name="Frickenhaus S."/>
            <person name="Gonzalez K."/>
            <person name="Herman E.K."/>
            <person name="Lin Y.C."/>
            <person name="Napier J."/>
            <person name="Ogata H."/>
            <person name="Sarno A.F."/>
            <person name="Shmutz J."/>
            <person name="Schroeder D."/>
            <person name="de Vargas C."/>
            <person name="Verret F."/>
            <person name="von Dassow P."/>
            <person name="Valentin K."/>
            <person name="Van de Peer Y."/>
            <person name="Wheeler G."/>
            <person name="Dacks J.B."/>
            <person name="Delwiche C.F."/>
            <person name="Dyhrman S.T."/>
            <person name="Glockner G."/>
            <person name="John U."/>
            <person name="Richards T."/>
            <person name="Worden A.Z."/>
            <person name="Zhang X."/>
            <person name="Grigoriev I.V."/>
            <person name="Allen A.E."/>
            <person name="Bidle K."/>
            <person name="Borodovsky M."/>
            <person name="Bowler C."/>
            <person name="Brownlee C."/>
            <person name="Cock J.M."/>
            <person name="Elias M."/>
            <person name="Gladyshev V.N."/>
            <person name="Groth M."/>
            <person name="Guda C."/>
            <person name="Hadaegh A."/>
            <person name="Iglesias-Rodriguez M.D."/>
            <person name="Jenkins J."/>
            <person name="Jones B.M."/>
            <person name="Lawson T."/>
            <person name="Leese F."/>
            <person name="Lindquist E."/>
            <person name="Lobanov A."/>
            <person name="Lomsadze A."/>
            <person name="Malik S.B."/>
            <person name="Marsh M.E."/>
            <person name="Mackinder L."/>
            <person name="Mock T."/>
            <person name="Mueller-Roeber B."/>
            <person name="Pagarete A."/>
            <person name="Parker M."/>
            <person name="Probert I."/>
            <person name="Quesneville H."/>
            <person name="Raines C."/>
            <person name="Rensing S.A."/>
            <person name="Riano-Pachon D.M."/>
            <person name="Richier S."/>
            <person name="Rokitta S."/>
            <person name="Shiraiwa Y."/>
            <person name="Soanes D.M."/>
            <person name="van der Giezen M."/>
            <person name="Wahlund T.M."/>
            <person name="Williams B."/>
            <person name="Wilson W."/>
            <person name="Wolfe G."/>
            <person name="Wurch L.L."/>
        </authorList>
    </citation>
    <scope>NUCLEOTIDE SEQUENCE</scope>
</reference>
<dbReference type="InterPro" id="IPR006311">
    <property type="entry name" value="TAT_signal"/>
</dbReference>
<dbReference type="Proteomes" id="UP000013827">
    <property type="component" value="Unassembled WGS sequence"/>
</dbReference>
<dbReference type="eggNOG" id="ENOG502S6QT">
    <property type="taxonomic scope" value="Eukaryota"/>
</dbReference>
<keyword evidence="2" id="KW-0732">Signal</keyword>
<organism evidence="4 5">
    <name type="scientific">Emiliania huxleyi (strain CCMP1516)</name>
    <dbReference type="NCBI Taxonomy" id="280463"/>
    <lineage>
        <taxon>Eukaryota</taxon>
        <taxon>Haptista</taxon>
        <taxon>Haptophyta</taxon>
        <taxon>Prymnesiophyceae</taxon>
        <taxon>Isochrysidales</taxon>
        <taxon>Noelaerhabdaceae</taxon>
        <taxon>Emiliania</taxon>
    </lineage>
</organism>
<sequence>MQPPSRRSLLSTAAWAPLLPLLAPLPAPSASPPTAIASPPSSIKARLDSQNPSFLTKPRTSGLQAPAEAKYPDWLVGEWSVEQTFAGYEMPLKDVIPRDALMAEGDVPGFKKLSIASLPNVGKEGVRFTMRWARDAEGYVREDRAANLNSAIRGGLGYDAIEYIEYKADRGNPGLLGSNAGNPNRVKLVFAPGLTKNADRIELFVNARETEAPREDLFYTTEALKQVTFSPQRSINGEYCHFISYRRVSPTQVDVVMITAAYSEPLQLERFFQRVGGNQPLILFSHAQRMRKKEG</sequence>
<evidence type="ECO:0000259" key="3">
    <source>
        <dbReference type="Pfam" id="PF20670"/>
    </source>
</evidence>
<proteinExistence type="predicted"/>
<dbReference type="PaxDb" id="2903-EOD34762"/>
<dbReference type="Pfam" id="PF20670">
    <property type="entry name" value="DUF6816"/>
    <property type="match status" value="1"/>
</dbReference>
<accession>A0A0D3KG77</accession>
<feature type="chain" id="PRO_5044221482" description="DUF6816 domain-containing protein" evidence="2">
    <location>
        <begin position="31"/>
        <end position="295"/>
    </location>
</feature>
<dbReference type="GeneID" id="17280033"/>
<evidence type="ECO:0000313" key="5">
    <source>
        <dbReference type="Proteomes" id="UP000013827"/>
    </source>
</evidence>
<feature type="domain" description="DUF6816" evidence="3">
    <location>
        <begin position="65"/>
        <end position="233"/>
    </location>
</feature>
<dbReference type="AlphaFoldDB" id="A0A0D3KG77"/>